<reference evidence="2 3" key="1">
    <citation type="submission" date="2015-02" db="EMBL/GenBank/DDBJ databases">
        <title>Single-cell genomics of uncultivated deep-branching MTB reveals a conserved set of magnetosome genes.</title>
        <authorList>
            <person name="Kolinko S."/>
            <person name="Richter M."/>
            <person name="Glockner F.O."/>
            <person name="Brachmann A."/>
            <person name="Schuler D."/>
        </authorList>
    </citation>
    <scope>NUCLEOTIDE SEQUENCE [LARGE SCALE GENOMIC DNA]</scope>
    <source>
        <strain evidence="2">TM-1</strain>
    </source>
</reference>
<evidence type="ECO:0000313" key="2">
    <source>
        <dbReference type="EMBL" id="KJU84340.1"/>
    </source>
</evidence>
<protein>
    <submittedName>
        <fullName evidence="2">Uncharacterized protein</fullName>
    </submittedName>
</protein>
<evidence type="ECO:0000313" key="3">
    <source>
        <dbReference type="Proteomes" id="UP000033423"/>
    </source>
</evidence>
<keyword evidence="3" id="KW-1185">Reference proteome</keyword>
<dbReference type="EMBL" id="LACI01001517">
    <property type="protein sequence ID" value="KJU84340.1"/>
    <property type="molecule type" value="Genomic_DNA"/>
</dbReference>
<accession>A0A0F3GQZ8</accession>
<dbReference type="AlphaFoldDB" id="A0A0F3GQZ8"/>
<gene>
    <name evidence="2" type="ORF">MBAV_003467</name>
</gene>
<keyword evidence="1" id="KW-1133">Transmembrane helix</keyword>
<feature type="transmembrane region" description="Helical" evidence="1">
    <location>
        <begin position="30"/>
        <end position="52"/>
    </location>
</feature>
<organism evidence="2 3">
    <name type="scientific">Candidatus Magnetobacterium bavaricum</name>
    <dbReference type="NCBI Taxonomy" id="29290"/>
    <lineage>
        <taxon>Bacteria</taxon>
        <taxon>Pseudomonadati</taxon>
        <taxon>Nitrospirota</taxon>
        <taxon>Thermodesulfovibrionia</taxon>
        <taxon>Thermodesulfovibrionales</taxon>
        <taxon>Candidatus Magnetobacteriaceae</taxon>
        <taxon>Candidatus Magnetobacterium</taxon>
    </lineage>
</organism>
<keyword evidence="1" id="KW-0472">Membrane</keyword>
<proteinExistence type="predicted"/>
<keyword evidence="1" id="KW-0812">Transmembrane</keyword>
<name>A0A0F3GQZ8_9BACT</name>
<dbReference type="Proteomes" id="UP000033423">
    <property type="component" value="Unassembled WGS sequence"/>
</dbReference>
<sequence length="58" mass="6584">MFLVLASFPSLPLFKPLSLASLRLFNIATLAFSIFSSTISFTPSIYKFHYFISYGIKK</sequence>
<comment type="caution">
    <text evidence="2">The sequence shown here is derived from an EMBL/GenBank/DDBJ whole genome shotgun (WGS) entry which is preliminary data.</text>
</comment>
<evidence type="ECO:0000256" key="1">
    <source>
        <dbReference type="SAM" id="Phobius"/>
    </source>
</evidence>